<dbReference type="PANTHER" id="PTHR21342:SF1">
    <property type="entry name" value="PHOSPHOPANTETHEINE ADENYLYLTRANSFERASE"/>
    <property type="match status" value="1"/>
</dbReference>
<keyword evidence="2 9" id="KW-0808">Transferase</keyword>
<feature type="binding site" evidence="9">
    <location>
        <begin position="97"/>
        <end position="99"/>
    </location>
    <ligand>
        <name>ATP</name>
        <dbReference type="ChEBI" id="CHEBI:30616"/>
    </ligand>
</feature>
<keyword evidence="12" id="KW-1185">Reference proteome</keyword>
<feature type="site" description="Transition state stabilizer" evidence="9">
    <location>
        <position position="26"/>
    </location>
</feature>
<dbReference type="InterPro" id="IPR014729">
    <property type="entry name" value="Rossmann-like_a/b/a_fold"/>
</dbReference>
<dbReference type="Gene3D" id="3.40.50.620">
    <property type="entry name" value="HUPs"/>
    <property type="match status" value="1"/>
</dbReference>
<dbReference type="NCBIfam" id="TIGR00125">
    <property type="entry name" value="cyt_tran_rel"/>
    <property type="match status" value="1"/>
</dbReference>
<dbReference type="GO" id="GO:0004595">
    <property type="term" value="F:pantetheine-phosphate adenylyltransferase activity"/>
    <property type="evidence" value="ECO:0007669"/>
    <property type="project" value="UniProtKB-UniRule"/>
</dbReference>
<evidence type="ECO:0000256" key="4">
    <source>
        <dbReference type="ARBA" id="ARBA00022741"/>
    </source>
</evidence>
<feature type="binding site" evidence="9">
    <location>
        <position position="26"/>
    </location>
    <ligand>
        <name>ATP</name>
        <dbReference type="ChEBI" id="CHEBI:30616"/>
    </ligand>
</feature>
<name>A0A3N4VGD0_9PAST</name>
<evidence type="ECO:0000256" key="6">
    <source>
        <dbReference type="ARBA" id="ARBA00022842"/>
    </source>
</evidence>
<dbReference type="InterPro" id="IPR001980">
    <property type="entry name" value="PPAT"/>
</dbReference>
<dbReference type="UniPathway" id="UPA00241">
    <property type="reaction ID" value="UER00355"/>
</dbReference>
<feature type="binding site" evidence="9">
    <location>
        <position position="107"/>
    </location>
    <ligand>
        <name>ATP</name>
        <dbReference type="ChEBI" id="CHEBI:30616"/>
    </ligand>
</feature>
<feature type="domain" description="Cytidyltransferase-like" evidence="10">
    <location>
        <begin position="14"/>
        <end position="142"/>
    </location>
</feature>
<dbReference type="InterPro" id="IPR004821">
    <property type="entry name" value="Cyt_trans-like"/>
</dbReference>
<keyword evidence="3 9" id="KW-0548">Nucleotidyltransferase</keyword>
<evidence type="ECO:0000259" key="10">
    <source>
        <dbReference type="Pfam" id="PF01467"/>
    </source>
</evidence>
<accession>A0A3N4VGD0</accession>
<evidence type="ECO:0000256" key="5">
    <source>
        <dbReference type="ARBA" id="ARBA00022840"/>
    </source>
</evidence>
<comment type="subcellular location">
    <subcellularLocation>
        <location evidence="9">Cytoplasm</location>
    </subcellularLocation>
</comment>
<dbReference type="GO" id="GO:0015937">
    <property type="term" value="P:coenzyme A biosynthetic process"/>
    <property type="evidence" value="ECO:0007669"/>
    <property type="project" value="UniProtKB-UniRule"/>
</dbReference>
<evidence type="ECO:0000256" key="7">
    <source>
        <dbReference type="ARBA" id="ARBA00022993"/>
    </source>
</evidence>
<evidence type="ECO:0000256" key="1">
    <source>
        <dbReference type="ARBA" id="ARBA00022490"/>
    </source>
</evidence>
<keyword evidence="7 9" id="KW-0173">Coenzyme A biosynthesis</keyword>
<sequence>MNDNKQQKMTKPIIYAGTFDPITNGHLDIIQRASALFEQIIVAVAKNPSKQPLFNLAQRIELVKKSCQHLPNIKVMGFEQLLADFALQHNAIALLRGIRGSNDLDYEIGLAQLNHQLAGKLDTVFLPPSIEWRHLSSTMVREIYRHHGNVEQFVPNAVYQALETLKEKELRKENESK</sequence>
<keyword evidence="1 9" id="KW-0963">Cytoplasm</keyword>
<keyword evidence="5 9" id="KW-0067">ATP-binding</keyword>
<proteinExistence type="inferred from homology"/>
<comment type="similarity">
    <text evidence="9">Belongs to the bacterial CoaD family.</text>
</comment>
<dbReference type="SUPFAM" id="SSF52374">
    <property type="entry name" value="Nucleotidylyl transferase"/>
    <property type="match status" value="1"/>
</dbReference>
<comment type="catalytic activity">
    <reaction evidence="8 9">
        <text>(R)-4'-phosphopantetheine + ATP + H(+) = 3'-dephospho-CoA + diphosphate</text>
        <dbReference type="Rhea" id="RHEA:19801"/>
        <dbReference type="ChEBI" id="CHEBI:15378"/>
        <dbReference type="ChEBI" id="CHEBI:30616"/>
        <dbReference type="ChEBI" id="CHEBI:33019"/>
        <dbReference type="ChEBI" id="CHEBI:57328"/>
        <dbReference type="ChEBI" id="CHEBI:61723"/>
        <dbReference type="EC" id="2.7.7.3"/>
    </reaction>
</comment>
<feature type="binding site" evidence="9">
    <location>
        <begin position="18"/>
        <end position="19"/>
    </location>
    <ligand>
        <name>ATP</name>
        <dbReference type="ChEBI" id="CHEBI:30616"/>
    </ligand>
</feature>
<evidence type="ECO:0000256" key="8">
    <source>
        <dbReference type="ARBA" id="ARBA00029346"/>
    </source>
</evidence>
<evidence type="ECO:0000256" key="3">
    <source>
        <dbReference type="ARBA" id="ARBA00022695"/>
    </source>
</evidence>
<dbReference type="GO" id="GO:0005524">
    <property type="term" value="F:ATP binding"/>
    <property type="evidence" value="ECO:0007669"/>
    <property type="project" value="UniProtKB-KW"/>
</dbReference>
<evidence type="ECO:0000256" key="2">
    <source>
        <dbReference type="ARBA" id="ARBA00022679"/>
    </source>
</evidence>
<feature type="binding site" evidence="9">
    <location>
        <position position="96"/>
    </location>
    <ligand>
        <name>substrate</name>
    </ligand>
</feature>
<evidence type="ECO:0000256" key="9">
    <source>
        <dbReference type="HAMAP-Rule" id="MF_00151"/>
    </source>
</evidence>
<comment type="function">
    <text evidence="9">Reversibly transfers an adenylyl group from ATP to 4'-phosphopantetheine, yielding dephospho-CoA (dPCoA) and pyrophosphate.</text>
</comment>
<dbReference type="Pfam" id="PF01467">
    <property type="entry name" value="CTP_transf_like"/>
    <property type="match status" value="1"/>
</dbReference>
<dbReference type="HAMAP" id="MF_00151">
    <property type="entry name" value="PPAT_bact"/>
    <property type="match status" value="1"/>
</dbReference>
<dbReference type="EMBL" id="RKQP01000006">
    <property type="protein sequence ID" value="RPE80783.1"/>
    <property type="molecule type" value="Genomic_DNA"/>
</dbReference>
<feature type="binding site" evidence="9">
    <location>
        <begin position="132"/>
        <end position="138"/>
    </location>
    <ligand>
        <name>ATP</name>
        <dbReference type="ChEBI" id="CHEBI:30616"/>
    </ligand>
</feature>
<evidence type="ECO:0000313" key="11">
    <source>
        <dbReference type="EMBL" id="RPE80783.1"/>
    </source>
</evidence>
<dbReference type="GO" id="GO:0005737">
    <property type="term" value="C:cytoplasm"/>
    <property type="evidence" value="ECO:0007669"/>
    <property type="project" value="UniProtKB-SubCell"/>
</dbReference>
<dbReference type="PANTHER" id="PTHR21342">
    <property type="entry name" value="PHOSPHOPANTETHEINE ADENYLYLTRANSFERASE"/>
    <property type="match status" value="1"/>
</dbReference>
<dbReference type="EC" id="2.7.7.3" evidence="9"/>
<gene>
    <name evidence="9" type="primary">coaD</name>
    <name evidence="11" type="ORF">EDC46_1600</name>
</gene>
<comment type="cofactor">
    <cofactor evidence="9">
        <name>Mg(2+)</name>
        <dbReference type="ChEBI" id="CHEBI:18420"/>
    </cofactor>
</comment>
<feature type="binding site" evidence="9">
    <location>
        <position position="50"/>
    </location>
    <ligand>
        <name>substrate</name>
    </ligand>
</feature>
<dbReference type="NCBIfam" id="TIGR01510">
    <property type="entry name" value="coaD_prev_kdtB"/>
    <property type="match status" value="1"/>
</dbReference>
<protein>
    <recommendedName>
        <fullName evidence="9">Phosphopantetheine adenylyltransferase</fullName>
        <ecNumber evidence="9">2.7.7.3</ecNumber>
    </recommendedName>
    <alternativeName>
        <fullName evidence="9">Dephospho-CoA pyrophosphorylase</fullName>
    </alternativeName>
    <alternativeName>
        <fullName evidence="9">Pantetheine-phosphate adenylyltransferase</fullName>
        <shortName evidence="9">PPAT</shortName>
    </alternativeName>
</protein>
<dbReference type="PRINTS" id="PR01020">
    <property type="entry name" value="LPSBIOSNTHSS"/>
</dbReference>
<comment type="subunit">
    <text evidence="9">Homohexamer.</text>
</comment>
<organism evidence="11 12">
    <name type="scientific">Vespertiliibacter pulmonis</name>
    <dbReference type="NCBI Taxonomy" id="1443036"/>
    <lineage>
        <taxon>Bacteria</taxon>
        <taxon>Pseudomonadati</taxon>
        <taxon>Pseudomonadota</taxon>
        <taxon>Gammaproteobacteria</taxon>
        <taxon>Pasteurellales</taxon>
        <taxon>Pasteurellaceae</taxon>
        <taxon>Vespertiliibacter</taxon>
    </lineage>
</organism>
<keyword evidence="4 9" id="KW-0547">Nucleotide-binding</keyword>
<dbReference type="AlphaFoldDB" id="A0A3N4VGD0"/>
<reference evidence="11 12" key="1">
    <citation type="submission" date="2018-11" db="EMBL/GenBank/DDBJ databases">
        <title>Genomic Encyclopedia of Type Strains, Phase IV (KMG-IV): sequencing the most valuable type-strain genomes for metagenomic binning, comparative biology and taxonomic classification.</title>
        <authorList>
            <person name="Goeker M."/>
        </authorList>
    </citation>
    <scope>NUCLEOTIDE SEQUENCE [LARGE SCALE GENOMIC DNA]</scope>
    <source>
        <strain evidence="11 12">DSM 27238</strain>
    </source>
</reference>
<comment type="pathway">
    <text evidence="9">Cofactor biosynthesis; coenzyme A biosynthesis; CoA from (R)-pantothenate: step 4/5.</text>
</comment>
<feature type="binding site" evidence="9">
    <location>
        <position position="82"/>
    </location>
    <ligand>
        <name>substrate</name>
    </ligand>
</feature>
<dbReference type="Proteomes" id="UP000281691">
    <property type="component" value="Unassembled WGS sequence"/>
</dbReference>
<dbReference type="CDD" id="cd02163">
    <property type="entry name" value="PPAT"/>
    <property type="match status" value="1"/>
</dbReference>
<comment type="caution">
    <text evidence="11">The sequence shown here is derived from an EMBL/GenBank/DDBJ whole genome shotgun (WGS) entry which is preliminary data.</text>
</comment>
<keyword evidence="6 9" id="KW-0460">Magnesium</keyword>
<evidence type="ECO:0000313" key="12">
    <source>
        <dbReference type="Proteomes" id="UP000281691"/>
    </source>
</evidence>
<feature type="binding site" evidence="9">
    <location>
        <position position="18"/>
    </location>
    <ligand>
        <name>substrate</name>
    </ligand>
</feature>